<feature type="transmembrane region" description="Helical" evidence="1">
    <location>
        <begin position="28"/>
        <end position="50"/>
    </location>
</feature>
<feature type="transmembrane region" description="Helical" evidence="1">
    <location>
        <begin position="56"/>
        <end position="76"/>
    </location>
</feature>
<dbReference type="EMBL" id="UOES01000420">
    <property type="protein sequence ID" value="VAW28569.1"/>
    <property type="molecule type" value="Genomic_DNA"/>
</dbReference>
<gene>
    <name evidence="2" type="ORF">MNBD_BACTEROID06-348</name>
</gene>
<evidence type="ECO:0000256" key="1">
    <source>
        <dbReference type="SAM" id="Phobius"/>
    </source>
</evidence>
<proteinExistence type="predicted"/>
<keyword evidence="1" id="KW-1133">Transmembrane helix</keyword>
<sequence>MLEIIAIIYLGRAIKKIAIEKGLKPFKYILLMVFFWLSFEFLGMVIGFVIFEDGLIPYLLALPAAALGGYLSYTIVKNAEPSI</sequence>
<reference evidence="2" key="1">
    <citation type="submission" date="2018-06" db="EMBL/GenBank/DDBJ databases">
        <authorList>
            <person name="Zhirakovskaya E."/>
        </authorList>
    </citation>
    <scope>NUCLEOTIDE SEQUENCE</scope>
</reference>
<name>A0A3B0UVD9_9ZZZZ</name>
<accession>A0A3B0UVD9</accession>
<keyword evidence="1" id="KW-0472">Membrane</keyword>
<organism evidence="2">
    <name type="scientific">hydrothermal vent metagenome</name>
    <dbReference type="NCBI Taxonomy" id="652676"/>
    <lineage>
        <taxon>unclassified sequences</taxon>
        <taxon>metagenomes</taxon>
        <taxon>ecological metagenomes</taxon>
    </lineage>
</organism>
<evidence type="ECO:0000313" key="2">
    <source>
        <dbReference type="EMBL" id="VAW28569.1"/>
    </source>
</evidence>
<keyword evidence="1" id="KW-0812">Transmembrane</keyword>
<protein>
    <submittedName>
        <fullName evidence="2">Uncharacterized protein</fullName>
    </submittedName>
</protein>
<dbReference type="AlphaFoldDB" id="A0A3B0UVD9"/>